<dbReference type="PANTHER" id="PTHR37702">
    <property type="entry name" value="PROLINE-RICH FAMILY PROTEIN"/>
    <property type="match status" value="1"/>
</dbReference>
<evidence type="ECO:0000313" key="3">
    <source>
        <dbReference type="EMBL" id="KAH8496041.1"/>
    </source>
</evidence>
<dbReference type="AlphaFoldDB" id="A0A8T2XU95"/>
<proteinExistence type="predicted"/>
<dbReference type="Proteomes" id="UP000807159">
    <property type="component" value="Chromosome 10"/>
</dbReference>
<name>A0A8T2XU95_POPDE</name>
<feature type="region of interest" description="Disordered" evidence="1">
    <location>
        <begin position="101"/>
        <end position="122"/>
    </location>
</feature>
<keyword evidence="2" id="KW-0472">Membrane</keyword>
<keyword evidence="4" id="KW-1185">Reference proteome</keyword>
<dbReference type="EMBL" id="JACEGQ020000010">
    <property type="protein sequence ID" value="KAH8496041.1"/>
    <property type="molecule type" value="Genomic_DNA"/>
</dbReference>
<feature type="transmembrane region" description="Helical" evidence="2">
    <location>
        <begin position="181"/>
        <end position="198"/>
    </location>
</feature>
<comment type="caution">
    <text evidence="3">The sequence shown here is derived from an EMBL/GenBank/DDBJ whole genome shotgun (WGS) entry which is preliminary data.</text>
</comment>
<keyword evidence="2" id="KW-0812">Transmembrane</keyword>
<evidence type="ECO:0000256" key="1">
    <source>
        <dbReference type="SAM" id="MobiDB-lite"/>
    </source>
</evidence>
<dbReference type="PANTHER" id="PTHR37702:SF1">
    <property type="entry name" value="HYDROXYPROLINE-RICH GLYCOPROTEIN FAMILY PROTEIN"/>
    <property type="match status" value="1"/>
</dbReference>
<evidence type="ECO:0000313" key="4">
    <source>
        <dbReference type="Proteomes" id="UP000807159"/>
    </source>
</evidence>
<evidence type="ECO:0000256" key="2">
    <source>
        <dbReference type="SAM" id="Phobius"/>
    </source>
</evidence>
<accession>A0A8T2XU95</accession>
<feature type="transmembrane region" description="Helical" evidence="2">
    <location>
        <begin position="61"/>
        <end position="79"/>
    </location>
</feature>
<gene>
    <name evidence="3" type="ORF">H0E87_019007</name>
</gene>
<keyword evidence="2" id="KW-1133">Transmembrane helix</keyword>
<reference evidence="3" key="1">
    <citation type="journal article" date="2021" name="J. Hered.">
        <title>Genome Assembly of Salicaceae Populus deltoides (Eastern Cottonwood) I-69 Based on Nanopore Sequencing and Hi-C Technologies.</title>
        <authorList>
            <person name="Bai S."/>
            <person name="Wu H."/>
            <person name="Zhang J."/>
            <person name="Pan Z."/>
            <person name="Zhao W."/>
            <person name="Li Z."/>
            <person name="Tong C."/>
        </authorList>
    </citation>
    <scope>NUCLEOTIDE SEQUENCE</scope>
    <source>
        <tissue evidence="3">Leaf</tissue>
    </source>
</reference>
<sequence>MPKIVLFVRDLSCEKSLKMGFDFRGGDLDIEHVAIDDFPVTLVSPLLYSPLLYLLPRNMDFNLSLILSALFFTSILVNLPSLTTSDSGECPYPCYPPPTGTGTPIVTTPPSPPSQSAGTFSPPLYPSPTGNLPYYYPPPFGNNFNGPPPPDPILPYFPFYYRKPPHQGDVSSATSLPRSTLMMATSNIIAFAFLYLFFGC</sequence>
<protein>
    <submittedName>
        <fullName evidence="3">Uncharacterized protein</fullName>
    </submittedName>
</protein>
<organism evidence="3 4">
    <name type="scientific">Populus deltoides</name>
    <name type="common">Eastern poplar</name>
    <name type="synonym">Eastern cottonwood</name>
    <dbReference type="NCBI Taxonomy" id="3696"/>
    <lineage>
        <taxon>Eukaryota</taxon>
        <taxon>Viridiplantae</taxon>
        <taxon>Streptophyta</taxon>
        <taxon>Embryophyta</taxon>
        <taxon>Tracheophyta</taxon>
        <taxon>Spermatophyta</taxon>
        <taxon>Magnoliopsida</taxon>
        <taxon>eudicotyledons</taxon>
        <taxon>Gunneridae</taxon>
        <taxon>Pentapetalae</taxon>
        <taxon>rosids</taxon>
        <taxon>fabids</taxon>
        <taxon>Malpighiales</taxon>
        <taxon>Salicaceae</taxon>
        <taxon>Saliceae</taxon>
        <taxon>Populus</taxon>
    </lineage>
</organism>